<feature type="compositionally biased region" description="Basic and acidic residues" evidence="1">
    <location>
        <begin position="419"/>
        <end position="428"/>
    </location>
</feature>
<evidence type="ECO:0000313" key="3">
    <source>
        <dbReference type="Proteomes" id="UP001310890"/>
    </source>
</evidence>
<dbReference type="EMBL" id="JAVRRL010000071">
    <property type="protein sequence ID" value="KAK5109076.1"/>
    <property type="molecule type" value="Genomic_DNA"/>
</dbReference>
<feature type="region of interest" description="Disordered" evidence="1">
    <location>
        <begin position="451"/>
        <end position="496"/>
    </location>
</feature>
<feature type="region of interest" description="Disordered" evidence="1">
    <location>
        <begin position="137"/>
        <end position="160"/>
    </location>
</feature>
<evidence type="ECO:0000256" key="1">
    <source>
        <dbReference type="SAM" id="MobiDB-lite"/>
    </source>
</evidence>
<feature type="compositionally biased region" description="Low complexity" evidence="1">
    <location>
        <begin position="469"/>
        <end position="482"/>
    </location>
</feature>
<sequence length="682" mass="73791">MAKMKANIPNLTPAPIVPRRPLPAPATQDSIAAPTVPGTLPSSSAQKLAPPTPDPPMYTSHPSDDSTLHSPRAAKNIPILNRSSPELEHSMATATSNYPNPGRAAYTSCVASSYITNKSLLAFPAAYLSGTKDKCVRHGRKRGEQRATQDQVAKGRTGAYHPTGLFNPRQMEATSPWVVPPDVEFNFHLGMTNVQGRSARGYGEDSCCPDCRAELGIRRREGMWGVMHPVSEEDWLDEGAEQAVTPAVARDFTVKQDVQRSRDPGIFPGPVNDGQAGLVSCEDINDALYAVIFERNGELERVVMNKRYGQANPDILKRLAKELLAVAQDISNYADRAPATKSPASNQLKDPRRTLVLANRSTSKHDGNGCSVSDLMHLVDQAVHSLHNAIHDDKTPSKEQRLVHAQSFHDVKSLHLAAKDHSHEEQKQAENPLPHVSKLSSLMSVIPTIHTRHPNRGASHDHTMPSKHSAPSVSESTSSSSSFNTDTHRPVDSTLQPAGPAAISIVLNSLKSKKAMQNFDSPALKQAFHGIERLEPSLTAAEQASLPIAHNPTPYNRAAHEPSAALKTLKPPSSVQVIQELEPTVLKQTLQDLERLEPSLSAAEQALLPIARNPAPYRHAPHVPSVALMVQTRRMMQAAGTTSAADVTVAKVLARAGQKQEGRGFGWLGVWGGGRSRSASEV</sequence>
<dbReference type="AlphaFoldDB" id="A0AAN7TAU0"/>
<evidence type="ECO:0000313" key="2">
    <source>
        <dbReference type="EMBL" id="KAK5109076.1"/>
    </source>
</evidence>
<comment type="caution">
    <text evidence="2">The sequence shown here is derived from an EMBL/GenBank/DDBJ whole genome shotgun (WGS) entry which is preliminary data.</text>
</comment>
<organism evidence="2 3">
    <name type="scientific">Meristemomyces frigidus</name>
    <dbReference type="NCBI Taxonomy" id="1508187"/>
    <lineage>
        <taxon>Eukaryota</taxon>
        <taxon>Fungi</taxon>
        <taxon>Dikarya</taxon>
        <taxon>Ascomycota</taxon>
        <taxon>Pezizomycotina</taxon>
        <taxon>Dothideomycetes</taxon>
        <taxon>Dothideomycetidae</taxon>
        <taxon>Mycosphaerellales</taxon>
        <taxon>Teratosphaeriaceae</taxon>
        <taxon>Meristemomyces</taxon>
    </lineage>
</organism>
<name>A0AAN7TAU0_9PEZI</name>
<accession>A0AAN7TAU0</accession>
<feature type="compositionally biased region" description="Pro residues" evidence="1">
    <location>
        <begin position="15"/>
        <end position="24"/>
    </location>
</feature>
<dbReference type="Proteomes" id="UP001310890">
    <property type="component" value="Unassembled WGS sequence"/>
</dbReference>
<feature type="compositionally biased region" description="Basic and acidic residues" evidence="1">
    <location>
        <begin position="137"/>
        <end position="147"/>
    </location>
</feature>
<feature type="region of interest" description="Disordered" evidence="1">
    <location>
        <begin position="419"/>
        <end position="438"/>
    </location>
</feature>
<proteinExistence type="predicted"/>
<feature type="region of interest" description="Disordered" evidence="1">
    <location>
        <begin position="1"/>
        <end position="71"/>
    </location>
</feature>
<reference evidence="2" key="1">
    <citation type="submission" date="2023-08" db="EMBL/GenBank/DDBJ databases">
        <title>Black Yeasts Isolated from many extreme environments.</title>
        <authorList>
            <person name="Coleine C."/>
            <person name="Stajich J.E."/>
            <person name="Selbmann L."/>
        </authorList>
    </citation>
    <scope>NUCLEOTIDE SEQUENCE</scope>
    <source>
        <strain evidence="2">CCFEE 5401</strain>
    </source>
</reference>
<gene>
    <name evidence="2" type="ORF">LTR62_007532</name>
</gene>
<protein>
    <submittedName>
        <fullName evidence="2">Uncharacterized protein</fullName>
    </submittedName>
</protein>